<feature type="compositionally biased region" description="Low complexity" evidence="1">
    <location>
        <begin position="633"/>
        <end position="652"/>
    </location>
</feature>
<reference evidence="2" key="2">
    <citation type="journal article" date="2019" name="IMA Fungus">
        <title>Genome sequencing and comparison of five Tilletia species to identify candidate genes for the detection of regulated species infecting wheat.</title>
        <authorList>
            <person name="Nguyen H.D.T."/>
            <person name="Sultana T."/>
            <person name="Kesanakurti P."/>
            <person name="Hambleton S."/>
        </authorList>
    </citation>
    <scope>NUCLEOTIDE SEQUENCE</scope>
    <source>
        <strain evidence="2">DAOMC 236416</strain>
    </source>
</reference>
<feature type="region of interest" description="Disordered" evidence="1">
    <location>
        <begin position="696"/>
        <end position="715"/>
    </location>
</feature>
<evidence type="ECO:0000256" key="1">
    <source>
        <dbReference type="SAM" id="MobiDB-lite"/>
    </source>
</evidence>
<feature type="region of interest" description="Disordered" evidence="1">
    <location>
        <begin position="286"/>
        <end position="343"/>
    </location>
</feature>
<name>A0A177TU75_9BASI</name>
<evidence type="ECO:0000313" key="2">
    <source>
        <dbReference type="EMBL" id="KAE8239495.1"/>
    </source>
</evidence>
<protein>
    <submittedName>
        <fullName evidence="2">Uncharacterized protein</fullName>
    </submittedName>
</protein>
<sequence>MSTASQQNAQAVESAYYPNGSIARSDTDSAQQQHQQQQQNQHGSMNGSVSAGRGGGSSISADDDDVDGHNHNLRGQDGTWPVTADNLGRIPQADQLAPGIRLPNSVAQEEGPEDDDDEQYGHGGAADGLASRRKIGPTHVGHFGPHGAPVPGVPPELDPRAAKFRRPTSPGAASVFSLAVQPPASPKAAPIDGDGTDNGAYVTTPGAELPSLSSRMSFSLPSPSVNSSSASIFSGPPSASLVGGLGTPMGPGPGMNTFSPSMTGMPGMGVQVPGVAASIAATAGSSSSASSVVNSRPNSIRAPSPPLSVVSAPGSDVSMGPPSATASSVVPAPPLSASSGFSTSYRTSGYQAGPSMLSRQAALVSHAPSEVGSVESSSSLDAPLSTRGGGIGSNNGDGMDMETDARRPSYDDEDGEPDDGDVISRRANNIERQRMRERELLGGEAGVGGLSSRPPAIPSLATLMRQDRTAGGFGSGISLLSPSRPGSTAATIGTASPPQSTISSSDEGHEMSSHSVRRDSGLGGGHHHHHEHDGGSVPSSPLYGRSQMQTPPLRPSPAFAFEAGAAAGGSAAGNHPPVGSSSTSASRSGAAVGFPSAGGGRAQGELGVPSSSSGAALGTGDVDFAHRSRRSSIESTETIASSHRPVSSSSGASDRDDGEAGGAEYWPVGARGVVDDETMGSELRQVRLEETVLLDGPQIGFGKPGTPTGEERMQF</sequence>
<feature type="compositionally biased region" description="Basic and acidic residues" evidence="1">
    <location>
        <begin position="422"/>
        <end position="441"/>
    </location>
</feature>
<feature type="compositionally biased region" description="Polar residues" evidence="1">
    <location>
        <begin position="1"/>
        <end position="11"/>
    </location>
</feature>
<feature type="compositionally biased region" description="Acidic residues" evidence="1">
    <location>
        <begin position="411"/>
        <end position="421"/>
    </location>
</feature>
<feature type="compositionally biased region" description="Low complexity" evidence="1">
    <location>
        <begin position="556"/>
        <end position="565"/>
    </location>
</feature>
<dbReference type="EMBL" id="LWDF02001296">
    <property type="protein sequence ID" value="KAE8239495.1"/>
    <property type="molecule type" value="Genomic_DNA"/>
</dbReference>
<accession>A0A177TU75</accession>
<feature type="compositionally biased region" description="Low complexity" evidence="1">
    <location>
        <begin position="286"/>
        <end position="295"/>
    </location>
</feature>
<feature type="compositionally biased region" description="Basic and acidic residues" evidence="1">
    <location>
        <begin position="506"/>
        <end position="520"/>
    </location>
</feature>
<evidence type="ECO:0000313" key="3">
    <source>
        <dbReference type="Proteomes" id="UP000077521"/>
    </source>
</evidence>
<organism evidence="2 3">
    <name type="scientific">Tilletia indica</name>
    <dbReference type="NCBI Taxonomy" id="43049"/>
    <lineage>
        <taxon>Eukaryota</taxon>
        <taxon>Fungi</taxon>
        <taxon>Dikarya</taxon>
        <taxon>Basidiomycota</taxon>
        <taxon>Ustilaginomycotina</taxon>
        <taxon>Exobasidiomycetes</taxon>
        <taxon>Tilletiales</taxon>
        <taxon>Tilletiaceae</taxon>
        <taxon>Tilletia</taxon>
    </lineage>
</organism>
<feature type="compositionally biased region" description="Low complexity" evidence="1">
    <location>
        <begin position="307"/>
        <end position="339"/>
    </location>
</feature>
<feature type="compositionally biased region" description="Low complexity" evidence="1">
    <location>
        <begin position="31"/>
        <end position="51"/>
    </location>
</feature>
<feature type="compositionally biased region" description="Polar residues" evidence="1">
    <location>
        <begin position="478"/>
        <end position="505"/>
    </location>
</feature>
<feature type="compositionally biased region" description="Low complexity" evidence="1">
    <location>
        <begin position="572"/>
        <end position="593"/>
    </location>
</feature>
<dbReference type="AlphaFoldDB" id="A0A177TU75"/>
<feature type="compositionally biased region" description="Low complexity" evidence="1">
    <location>
        <begin position="139"/>
        <end position="150"/>
    </location>
</feature>
<dbReference type="Proteomes" id="UP000077521">
    <property type="component" value="Unassembled WGS sequence"/>
</dbReference>
<proteinExistence type="predicted"/>
<comment type="caution">
    <text evidence="2">The sequence shown here is derived from an EMBL/GenBank/DDBJ whole genome shotgun (WGS) entry which is preliminary data.</text>
</comment>
<feature type="region of interest" description="Disordered" evidence="1">
    <location>
        <begin position="1"/>
        <end position="207"/>
    </location>
</feature>
<reference evidence="2" key="1">
    <citation type="submission" date="2016-04" db="EMBL/GenBank/DDBJ databases">
        <authorList>
            <person name="Nguyen H.D."/>
            <person name="Samba Siva P."/>
            <person name="Cullis J."/>
            <person name="Levesque C.A."/>
            <person name="Hambleton S."/>
        </authorList>
    </citation>
    <scope>NUCLEOTIDE SEQUENCE</scope>
    <source>
        <strain evidence="2">DAOMC 236416</strain>
    </source>
</reference>
<feature type="compositionally biased region" description="Low complexity" evidence="1">
    <location>
        <begin position="369"/>
        <end position="379"/>
    </location>
</feature>
<gene>
    <name evidence="2" type="ORF">A4X13_0g8176</name>
</gene>
<keyword evidence="3" id="KW-1185">Reference proteome</keyword>
<feature type="region of interest" description="Disordered" evidence="1">
    <location>
        <begin position="364"/>
        <end position="669"/>
    </location>
</feature>